<gene>
    <name evidence="1" type="ORF">GN277_17925</name>
</gene>
<sequence>MNDFQPRTISLAGYKCVKRGRSRDDTRKSNQAKKEVCDNILLSLRMKGMLSDEELQIVEDAFYSTAERYVFKNKQE</sequence>
<dbReference type="AlphaFoldDB" id="A0A7X3SK71"/>
<protein>
    <submittedName>
        <fullName evidence="1">Uncharacterized protein</fullName>
    </submittedName>
</protein>
<dbReference type="RefSeq" id="WP_159752302.1">
    <property type="nucleotide sequence ID" value="NZ_WUQX01000001.1"/>
</dbReference>
<name>A0A7X3SK71_9FIRM</name>
<evidence type="ECO:0000313" key="1">
    <source>
        <dbReference type="EMBL" id="MXP77184.1"/>
    </source>
</evidence>
<organism evidence="1 2">
    <name type="scientific">Sporofaciens musculi</name>
    <dbReference type="NCBI Taxonomy" id="2681861"/>
    <lineage>
        <taxon>Bacteria</taxon>
        <taxon>Bacillati</taxon>
        <taxon>Bacillota</taxon>
        <taxon>Clostridia</taxon>
        <taxon>Lachnospirales</taxon>
        <taxon>Lachnospiraceae</taxon>
        <taxon>Sporofaciens</taxon>
    </lineage>
</organism>
<evidence type="ECO:0000313" key="2">
    <source>
        <dbReference type="Proteomes" id="UP000460412"/>
    </source>
</evidence>
<comment type="caution">
    <text evidence="1">The sequence shown here is derived from an EMBL/GenBank/DDBJ whole genome shotgun (WGS) entry which is preliminary data.</text>
</comment>
<keyword evidence="2" id="KW-1185">Reference proteome</keyword>
<reference evidence="1 2" key="1">
    <citation type="submission" date="2019-12" db="EMBL/GenBank/DDBJ databases">
        <title>Sporaefaciens musculi gen. nov., sp. nov., a novel bacterium isolated from the caecum of an obese mouse.</title>
        <authorList>
            <person name="Rasmussen T.S."/>
            <person name="Streidl T."/>
            <person name="Hitch T.C.A."/>
            <person name="Wortmann E."/>
            <person name="Deptula P."/>
            <person name="Hansen M."/>
            <person name="Nielsen D.S."/>
            <person name="Clavel T."/>
            <person name="Vogensen F.K."/>
        </authorList>
    </citation>
    <scope>NUCLEOTIDE SEQUENCE [LARGE SCALE GENOMIC DNA]</scope>
    <source>
        <strain evidence="1 2">WCA-9-b2</strain>
    </source>
</reference>
<dbReference type="EMBL" id="WUQX01000001">
    <property type="protein sequence ID" value="MXP77184.1"/>
    <property type="molecule type" value="Genomic_DNA"/>
</dbReference>
<dbReference type="Proteomes" id="UP000460412">
    <property type="component" value="Unassembled WGS sequence"/>
</dbReference>
<accession>A0A7X3SK71</accession>
<proteinExistence type="predicted"/>